<dbReference type="Gene3D" id="1.10.10.2830">
    <property type="match status" value="1"/>
</dbReference>
<dbReference type="Pfam" id="PF02195">
    <property type="entry name" value="ParB_N"/>
    <property type="match status" value="1"/>
</dbReference>
<name>A0A9W5B6V9_9HYPH</name>
<dbReference type="EMBL" id="FBVY01000042">
    <property type="protein sequence ID" value="CUX01899.1"/>
    <property type="molecule type" value="Genomic_DNA"/>
</dbReference>
<dbReference type="GO" id="GO:0003677">
    <property type="term" value="F:DNA binding"/>
    <property type="evidence" value="ECO:0007669"/>
    <property type="project" value="InterPro"/>
</dbReference>
<comment type="similarity">
    <text evidence="1">Belongs to the ParB family.</text>
</comment>
<dbReference type="PANTHER" id="PTHR33375:SF1">
    <property type="entry name" value="CHROMOSOME-PARTITIONING PROTEIN PARB-RELATED"/>
    <property type="match status" value="1"/>
</dbReference>
<dbReference type="NCBIfam" id="TIGR03454">
    <property type="entry name" value="partition_RepB"/>
    <property type="match status" value="1"/>
</dbReference>
<dbReference type="InterPro" id="IPR003115">
    <property type="entry name" value="ParB_N"/>
</dbReference>
<dbReference type="Pfam" id="PF07506">
    <property type="entry name" value="RepB"/>
    <property type="match status" value="1"/>
</dbReference>
<dbReference type="PANTHER" id="PTHR33375">
    <property type="entry name" value="CHROMOSOME-PARTITIONING PROTEIN PARB-RELATED"/>
    <property type="match status" value="1"/>
</dbReference>
<evidence type="ECO:0000259" key="2">
    <source>
        <dbReference type="SMART" id="SM00470"/>
    </source>
</evidence>
<dbReference type="Gene3D" id="3.90.1530.30">
    <property type="match status" value="1"/>
</dbReference>
<feature type="domain" description="ParB-like N-terminal" evidence="2">
    <location>
        <begin position="80"/>
        <end position="172"/>
    </location>
</feature>
<dbReference type="NCBIfam" id="TIGR00180">
    <property type="entry name" value="parB_part"/>
    <property type="match status" value="1"/>
</dbReference>
<dbReference type="InterPro" id="IPR050336">
    <property type="entry name" value="Chromosome_partition/occlusion"/>
</dbReference>
<proteinExistence type="inferred from homology"/>
<dbReference type="InterPro" id="IPR011111">
    <property type="entry name" value="Plasmid_RepB"/>
</dbReference>
<gene>
    <name evidence="3" type="ORF">AGR2A_pa40003</name>
</gene>
<keyword evidence="4" id="KW-1185">Reference proteome</keyword>
<reference evidence="3 4" key="1">
    <citation type="submission" date="2016-01" db="EMBL/GenBank/DDBJ databases">
        <authorList>
            <person name="Regsiter A."/>
            <person name="william w."/>
        </authorList>
    </citation>
    <scope>NUCLEOTIDE SEQUENCE [LARGE SCALE GENOMIC DNA]</scope>
    <source>
        <strain evidence="3 4">CFBP 5494</strain>
    </source>
</reference>
<dbReference type="InterPro" id="IPR017819">
    <property type="entry name" value="Plasmid_partition_RepB"/>
</dbReference>
<evidence type="ECO:0000313" key="4">
    <source>
        <dbReference type="Proteomes" id="UP000191933"/>
    </source>
</evidence>
<dbReference type="SMART" id="SM00470">
    <property type="entry name" value="ParB"/>
    <property type="match status" value="1"/>
</dbReference>
<organism evidence="3 4">
    <name type="scientific">Agrobacterium genomosp. 2 str. CFBP 5494</name>
    <dbReference type="NCBI Taxonomy" id="1183436"/>
    <lineage>
        <taxon>Bacteria</taxon>
        <taxon>Pseudomonadati</taxon>
        <taxon>Pseudomonadota</taxon>
        <taxon>Alphaproteobacteria</taxon>
        <taxon>Hyphomicrobiales</taxon>
        <taxon>Rhizobiaceae</taxon>
        <taxon>Rhizobium/Agrobacterium group</taxon>
        <taxon>Agrobacterium</taxon>
        <taxon>Agrobacterium tumefaciens complex</taxon>
    </lineage>
</organism>
<evidence type="ECO:0000313" key="3">
    <source>
        <dbReference type="EMBL" id="CUX01899.1"/>
    </source>
</evidence>
<dbReference type="SUPFAM" id="SSF110849">
    <property type="entry name" value="ParB/Sulfiredoxin"/>
    <property type="match status" value="1"/>
</dbReference>
<dbReference type="SUPFAM" id="SSF109709">
    <property type="entry name" value="KorB DNA-binding domain-like"/>
    <property type="match status" value="1"/>
</dbReference>
<dbReference type="GO" id="GO:0005694">
    <property type="term" value="C:chromosome"/>
    <property type="evidence" value="ECO:0007669"/>
    <property type="project" value="TreeGrafter"/>
</dbReference>
<dbReference type="InterPro" id="IPR004437">
    <property type="entry name" value="ParB/RepB/Spo0J"/>
</dbReference>
<dbReference type="CDD" id="cd16405">
    <property type="entry name" value="RepB_like_N"/>
    <property type="match status" value="1"/>
</dbReference>
<dbReference type="Proteomes" id="UP000191933">
    <property type="component" value="Unassembled WGS sequence"/>
</dbReference>
<protein>
    <submittedName>
        <fullName evidence="3">Plasmid partitioning protein RepB</fullName>
    </submittedName>
</protein>
<dbReference type="AlphaFoldDB" id="A0A9W5B6V9"/>
<comment type="caution">
    <text evidence="3">The sequence shown here is derived from an EMBL/GenBank/DDBJ whole genome shotgun (WGS) entry which is preliminary data.</text>
</comment>
<dbReference type="GO" id="GO:0007059">
    <property type="term" value="P:chromosome segregation"/>
    <property type="evidence" value="ECO:0007669"/>
    <property type="project" value="TreeGrafter"/>
</dbReference>
<accession>A0A9W5B6V9</accession>
<dbReference type="InterPro" id="IPR036086">
    <property type="entry name" value="ParB/Sulfiredoxin_sf"/>
</dbReference>
<evidence type="ECO:0000256" key="1">
    <source>
        <dbReference type="ARBA" id="ARBA00006295"/>
    </source>
</evidence>
<dbReference type="InterPro" id="IPR037972">
    <property type="entry name" value="RepB_N"/>
</dbReference>
<sequence>MGAQMTGKSSRKSIVANFGLLSAELENRLSTENSARAPQPVPTARVGAGVIGAAHRAIDDIKSERDRLRALVEAGGGTVRELDPLSIDPSPFPDRLPDDDASDFEAFRNSIRSEGQKVPIQVRQSPSSPDRYQVIYGHRRLQAARDLGIPVKAIEVEISDIELVIAQGIENADRQDLSWIERALFARRMDNAGVKPRDIKAALSIDDPELARMRSVYRVVPTEIIEAIGRAGKVGRPRWADFAKNYSERPDLHDALSKVLSGSAERRLGSDQKFLAAFNALKPKSPPKETGEVIAGPAGEQLGRLVRTANEVRISAHKASAKEFLSFIELELPALAERFSREKSKN</sequence>